<sequence>MSGEQQIACIQAICMSIRQIAAIDFPAYGSLYFVDAPLHSASTLPLTQGFCVGPHCGNRHWDCNVGEAKYYHSTKPNRGSWPHLTA</sequence>
<keyword evidence="2" id="KW-1185">Reference proteome</keyword>
<accession>A0ABR4BAN9</accession>
<organism evidence="1 2">
    <name type="scientific">Lepraria finkii</name>
    <dbReference type="NCBI Taxonomy" id="1340010"/>
    <lineage>
        <taxon>Eukaryota</taxon>
        <taxon>Fungi</taxon>
        <taxon>Dikarya</taxon>
        <taxon>Ascomycota</taxon>
        <taxon>Pezizomycotina</taxon>
        <taxon>Lecanoromycetes</taxon>
        <taxon>OSLEUM clade</taxon>
        <taxon>Lecanoromycetidae</taxon>
        <taxon>Lecanorales</taxon>
        <taxon>Lecanorineae</taxon>
        <taxon>Stereocaulaceae</taxon>
        <taxon>Lepraria</taxon>
    </lineage>
</organism>
<comment type="caution">
    <text evidence="1">The sequence shown here is derived from an EMBL/GenBank/DDBJ whole genome shotgun (WGS) entry which is preliminary data.</text>
</comment>
<dbReference type="Proteomes" id="UP001590951">
    <property type="component" value="Unassembled WGS sequence"/>
</dbReference>
<protein>
    <submittedName>
        <fullName evidence="1">Uncharacterized protein</fullName>
    </submittedName>
</protein>
<evidence type="ECO:0000313" key="1">
    <source>
        <dbReference type="EMBL" id="KAL2054926.1"/>
    </source>
</evidence>
<name>A0ABR4BAN9_9LECA</name>
<proteinExistence type="predicted"/>
<gene>
    <name evidence="1" type="ORF">ABVK25_004748</name>
</gene>
<evidence type="ECO:0000313" key="2">
    <source>
        <dbReference type="Proteomes" id="UP001590951"/>
    </source>
</evidence>
<dbReference type="EMBL" id="JBHFEH010000013">
    <property type="protein sequence ID" value="KAL2054926.1"/>
    <property type="molecule type" value="Genomic_DNA"/>
</dbReference>
<reference evidence="1 2" key="1">
    <citation type="submission" date="2024-09" db="EMBL/GenBank/DDBJ databases">
        <title>Rethinking Asexuality: The Enigmatic Case of Functional Sexual Genes in Lepraria (Stereocaulaceae).</title>
        <authorList>
            <person name="Doellman M."/>
            <person name="Sun Y."/>
            <person name="Barcenas-Pena A."/>
            <person name="Lumbsch H.T."/>
            <person name="Grewe F."/>
        </authorList>
    </citation>
    <scope>NUCLEOTIDE SEQUENCE [LARGE SCALE GENOMIC DNA]</scope>
    <source>
        <strain evidence="1 2">Grewe 0041</strain>
    </source>
</reference>